<dbReference type="EMBL" id="CP016199">
    <property type="protein sequence ID" value="ASS37782.1"/>
    <property type="molecule type" value="Genomic_DNA"/>
</dbReference>
<sequence length="523" mass="59139">MSVSKTFATYEKKEQVKNSVGRLMLAVLAIAAEVLLIATLISRLNEKYTILSTGFRIVALIIVVAISTKSTSASVKLPWVVLIMLNPIIGITIYFMVGLSSSTRKMRVRFQNVDKELFPLLNGDKAVLKEIGEKDLGVANVFRYVSRKAFFPAYSDSNIEFFGEAREALAAQKEAMREAKHFIFMEYHAIEDSAAFAGIKEILAEKAAEGVEVRIIYDDVGSIGFIDSSFIKRLNALGIKCRVFNPVVPIANVFLNNRDHRKITVVDGKVGFTGGYNLANEYFKLTRPYGDWKDSGVRIEGNAVHNLTMMFLEIWNATKTRDAKDAIYSKFMPEVKIDNTEKGCFIQPYGDTPLDHEHVGENVYLSIINNADDYVWFMTPYLIITDELNKALTLSASRGVDVRIITPGIPDKRLAYAVTRLYYSRLVRDGVRIYEYTPGFCHAKQCVADDEIATCGTINLDYRSFYHHFENGVIMYNCKAVHDIKTDFDETLAKCVEVTDKYIEGKRSLNIFRQILRLFSVLM</sequence>
<evidence type="ECO:0000256" key="6">
    <source>
        <dbReference type="ARBA" id="ARBA00022737"/>
    </source>
</evidence>
<feature type="domain" description="PLD phosphodiesterase" evidence="14">
    <location>
        <begin position="437"/>
        <end position="464"/>
    </location>
</feature>
<keyword evidence="16" id="KW-1185">Reference proteome</keyword>
<evidence type="ECO:0000256" key="8">
    <source>
        <dbReference type="ARBA" id="ARBA00023098"/>
    </source>
</evidence>
<evidence type="ECO:0000256" key="7">
    <source>
        <dbReference type="ARBA" id="ARBA00022989"/>
    </source>
</evidence>
<dbReference type="OrthoDB" id="9762009at2"/>
<dbReference type="Pfam" id="PF13091">
    <property type="entry name" value="PLDc_2"/>
    <property type="match status" value="2"/>
</dbReference>
<evidence type="ECO:0000256" key="12">
    <source>
        <dbReference type="NCBIfam" id="TIGR04265"/>
    </source>
</evidence>
<evidence type="ECO:0000313" key="16">
    <source>
        <dbReference type="Proteomes" id="UP000214689"/>
    </source>
</evidence>
<keyword evidence="4" id="KW-0808">Transferase</keyword>
<evidence type="ECO:0000256" key="5">
    <source>
        <dbReference type="ARBA" id="ARBA00022692"/>
    </source>
</evidence>
<dbReference type="GO" id="GO:0008808">
    <property type="term" value="F:cardiolipin synthase activity"/>
    <property type="evidence" value="ECO:0007669"/>
    <property type="project" value="UniProtKB-UniRule"/>
</dbReference>
<keyword evidence="9 13" id="KW-0472">Membrane</keyword>
<evidence type="ECO:0000256" key="2">
    <source>
        <dbReference type="ARBA" id="ARBA00022475"/>
    </source>
</evidence>
<evidence type="ECO:0000256" key="3">
    <source>
        <dbReference type="ARBA" id="ARBA00022516"/>
    </source>
</evidence>
<evidence type="ECO:0000256" key="4">
    <source>
        <dbReference type="ARBA" id="ARBA00022679"/>
    </source>
</evidence>
<evidence type="ECO:0000256" key="9">
    <source>
        <dbReference type="ARBA" id="ARBA00023136"/>
    </source>
</evidence>
<dbReference type="PANTHER" id="PTHR21248">
    <property type="entry name" value="CARDIOLIPIN SYNTHASE"/>
    <property type="match status" value="1"/>
</dbReference>
<dbReference type="InterPro" id="IPR027379">
    <property type="entry name" value="CLS_N"/>
</dbReference>
<dbReference type="PROSITE" id="PS50035">
    <property type="entry name" value="PLD"/>
    <property type="match status" value="2"/>
</dbReference>
<feature type="domain" description="PLD phosphodiesterase" evidence="14">
    <location>
        <begin position="255"/>
        <end position="282"/>
    </location>
</feature>
<evidence type="ECO:0000313" key="15">
    <source>
        <dbReference type="EMBL" id="ASS37782.1"/>
    </source>
</evidence>
<dbReference type="PANTHER" id="PTHR21248:SF22">
    <property type="entry name" value="PHOSPHOLIPASE D"/>
    <property type="match status" value="1"/>
</dbReference>
<dbReference type="SUPFAM" id="SSF56024">
    <property type="entry name" value="Phospholipase D/nuclease"/>
    <property type="match status" value="2"/>
</dbReference>
<dbReference type="GO" id="GO:0005886">
    <property type="term" value="C:plasma membrane"/>
    <property type="evidence" value="ECO:0007669"/>
    <property type="project" value="UniProtKB-SubCell"/>
</dbReference>
<organism evidence="15 16">
    <name type="scientific">Mogibacterium pumilum</name>
    <dbReference type="NCBI Taxonomy" id="86332"/>
    <lineage>
        <taxon>Bacteria</taxon>
        <taxon>Bacillati</taxon>
        <taxon>Bacillota</taxon>
        <taxon>Clostridia</taxon>
        <taxon>Peptostreptococcales</taxon>
        <taxon>Anaerovoracaceae</taxon>
        <taxon>Mogibacterium</taxon>
    </lineage>
</organism>
<evidence type="ECO:0000259" key="14">
    <source>
        <dbReference type="PROSITE" id="PS50035"/>
    </source>
</evidence>
<evidence type="ECO:0000256" key="1">
    <source>
        <dbReference type="ARBA" id="ARBA00004651"/>
    </source>
</evidence>
<keyword evidence="5 13" id="KW-0812">Transmembrane</keyword>
<feature type="transmembrane region" description="Helical" evidence="13">
    <location>
        <begin position="48"/>
        <end position="67"/>
    </location>
</feature>
<evidence type="ECO:0000256" key="11">
    <source>
        <dbReference type="ARBA" id="ARBA00023264"/>
    </source>
</evidence>
<name>A0A223AS50_9FIRM</name>
<keyword evidence="10" id="KW-0594">Phospholipid biosynthesis</keyword>
<keyword evidence="7 13" id="KW-1133">Transmembrane helix</keyword>
<feature type="transmembrane region" description="Helical" evidence="13">
    <location>
        <begin position="79"/>
        <end position="99"/>
    </location>
</feature>
<dbReference type="EC" id="2.7.8.-" evidence="12"/>
<dbReference type="InterPro" id="IPR025202">
    <property type="entry name" value="PLD-like_dom"/>
</dbReference>
<protein>
    <recommendedName>
        <fullName evidence="12">Cardiolipin synthase</fullName>
        <ecNumber evidence="12">2.7.8.-</ecNumber>
    </recommendedName>
</protein>
<dbReference type="GO" id="GO:0032049">
    <property type="term" value="P:cardiolipin biosynthetic process"/>
    <property type="evidence" value="ECO:0007669"/>
    <property type="project" value="UniProtKB-UniRule"/>
</dbReference>
<accession>A0A223AS50</accession>
<keyword evidence="11" id="KW-1208">Phospholipid metabolism</keyword>
<dbReference type="RefSeq" id="WP_094234013.1">
    <property type="nucleotide sequence ID" value="NZ_CP016199.1"/>
</dbReference>
<keyword evidence="6" id="KW-0677">Repeat</keyword>
<comment type="subcellular location">
    <subcellularLocation>
        <location evidence="1">Cell membrane</location>
        <topology evidence="1">Multi-pass membrane protein</topology>
    </subcellularLocation>
</comment>
<dbReference type="Pfam" id="PF13396">
    <property type="entry name" value="PLDc_N"/>
    <property type="match status" value="1"/>
</dbReference>
<dbReference type="Gene3D" id="3.30.870.10">
    <property type="entry name" value="Endonuclease Chain A"/>
    <property type="match status" value="2"/>
</dbReference>
<dbReference type="InterPro" id="IPR001736">
    <property type="entry name" value="PLipase_D/transphosphatidylase"/>
</dbReference>
<dbReference type="CDD" id="cd09160">
    <property type="entry name" value="PLDc_SMU_988_like_2"/>
    <property type="match status" value="1"/>
</dbReference>
<dbReference type="Proteomes" id="UP000214689">
    <property type="component" value="Chromosome"/>
</dbReference>
<gene>
    <name evidence="15" type="ORF">AXF17_04505</name>
</gene>
<keyword evidence="3" id="KW-0444">Lipid biosynthesis</keyword>
<proteinExistence type="predicted"/>
<evidence type="ECO:0000256" key="10">
    <source>
        <dbReference type="ARBA" id="ARBA00023209"/>
    </source>
</evidence>
<dbReference type="AlphaFoldDB" id="A0A223AS50"/>
<dbReference type="SMART" id="SM00155">
    <property type="entry name" value="PLDc"/>
    <property type="match status" value="2"/>
</dbReference>
<feature type="transmembrane region" description="Helical" evidence="13">
    <location>
        <begin position="20"/>
        <end position="41"/>
    </location>
</feature>
<dbReference type="CDD" id="cd09154">
    <property type="entry name" value="PLDc_SMU_988_like_1"/>
    <property type="match status" value="1"/>
</dbReference>
<evidence type="ECO:0000256" key="13">
    <source>
        <dbReference type="SAM" id="Phobius"/>
    </source>
</evidence>
<keyword evidence="8" id="KW-0443">Lipid metabolism</keyword>
<reference evidence="16" key="1">
    <citation type="submission" date="2016-05" db="EMBL/GenBank/DDBJ databases">
        <authorList>
            <person name="Holder M.E."/>
            <person name="Ajami N.J."/>
            <person name="Petrosino J.F."/>
        </authorList>
    </citation>
    <scope>NUCLEOTIDE SEQUENCE [LARGE SCALE GENOMIC DNA]</scope>
    <source>
        <strain evidence="16">ATCC 700696</strain>
    </source>
</reference>
<keyword evidence="2" id="KW-1003">Cell membrane</keyword>
<dbReference type="NCBIfam" id="TIGR04265">
    <property type="entry name" value="bac_cardiolipin"/>
    <property type="match status" value="1"/>
</dbReference>
<dbReference type="InterPro" id="IPR022924">
    <property type="entry name" value="Cardiolipin_synthase"/>
</dbReference>